<organism evidence="1">
    <name type="scientific">Anguilla anguilla</name>
    <name type="common">European freshwater eel</name>
    <name type="synonym">Muraena anguilla</name>
    <dbReference type="NCBI Taxonomy" id="7936"/>
    <lineage>
        <taxon>Eukaryota</taxon>
        <taxon>Metazoa</taxon>
        <taxon>Chordata</taxon>
        <taxon>Craniata</taxon>
        <taxon>Vertebrata</taxon>
        <taxon>Euteleostomi</taxon>
        <taxon>Actinopterygii</taxon>
        <taxon>Neopterygii</taxon>
        <taxon>Teleostei</taxon>
        <taxon>Anguilliformes</taxon>
        <taxon>Anguillidae</taxon>
        <taxon>Anguilla</taxon>
    </lineage>
</organism>
<proteinExistence type="predicted"/>
<dbReference type="EMBL" id="GBXM01032049">
    <property type="protein sequence ID" value="JAH76528.1"/>
    <property type="molecule type" value="Transcribed_RNA"/>
</dbReference>
<reference evidence="1" key="1">
    <citation type="submission" date="2014-11" db="EMBL/GenBank/DDBJ databases">
        <authorList>
            <person name="Amaro Gonzalez C."/>
        </authorList>
    </citation>
    <scope>NUCLEOTIDE SEQUENCE</scope>
</reference>
<reference evidence="1" key="2">
    <citation type="journal article" date="2015" name="Fish Shellfish Immunol.">
        <title>Early steps in the European eel (Anguilla anguilla)-Vibrio vulnificus interaction in the gills: Role of the RtxA13 toxin.</title>
        <authorList>
            <person name="Callol A."/>
            <person name="Pajuelo D."/>
            <person name="Ebbesson L."/>
            <person name="Teles M."/>
            <person name="MacKenzie S."/>
            <person name="Amaro C."/>
        </authorList>
    </citation>
    <scope>NUCLEOTIDE SEQUENCE</scope>
</reference>
<sequence length="33" mass="3620">MVVGDKEKIFTSITSILSCPSSWLPISEACFDD</sequence>
<dbReference type="AlphaFoldDB" id="A0A0E9VH29"/>
<name>A0A0E9VH29_ANGAN</name>
<evidence type="ECO:0000313" key="1">
    <source>
        <dbReference type="EMBL" id="JAH76528.1"/>
    </source>
</evidence>
<accession>A0A0E9VH29</accession>
<dbReference type="PROSITE" id="PS51257">
    <property type="entry name" value="PROKAR_LIPOPROTEIN"/>
    <property type="match status" value="1"/>
</dbReference>
<protein>
    <submittedName>
        <fullName evidence="1">Uncharacterized protein</fullName>
    </submittedName>
</protein>